<protein>
    <submittedName>
        <fullName evidence="2">Uncharacterized protein</fullName>
    </submittedName>
</protein>
<feature type="compositionally biased region" description="Basic residues" evidence="1">
    <location>
        <begin position="289"/>
        <end position="303"/>
    </location>
</feature>
<keyword evidence="3" id="KW-1185">Reference proteome</keyword>
<dbReference type="Proteomes" id="UP000756921">
    <property type="component" value="Unassembled WGS sequence"/>
</dbReference>
<dbReference type="OrthoDB" id="3800160at2759"/>
<feature type="compositionally biased region" description="Basic and acidic residues" evidence="1">
    <location>
        <begin position="188"/>
        <end position="203"/>
    </location>
</feature>
<evidence type="ECO:0000256" key="1">
    <source>
        <dbReference type="SAM" id="MobiDB-lite"/>
    </source>
</evidence>
<gene>
    <name evidence="2" type="ORF">PMIN01_05170</name>
</gene>
<evidence type="ECO:0000313" key="2">
    <source>
        <dbReference type="EMBL" id="KAF9737391.1"/>
    </source>
</evidence>
<organism evidence="2 3">
    <name type="scientific">Paraphaeosphaeria minitans</name>
    <dbReference type="NCBI Taxonomy" id="565426"/>
    <lineage>
        <taxon>Eukaryota</taxon>
        <taxon>Fungi</taxon>
        <taxon>Dikarya</taxon>
        <taxon>Ascomycota</taxon>
        <taxon>Pezizomycotina</taxon>
        <taxon>Dothideomycetes</taxon>
        <taxon>Pleosporomycetidae</taxon>
        <taxon>Pleosporales</taxon>
        <taxon>Massarineae</taxon>
        <taxon>Didymosphaeriaceae</taxon>
        <taxon>Paraphaeosphaeria</taxon>
    </lineage>
</organism>
<evidence type="ECO:0000313" key="3">
    <source>
        <dbReference type="Proteomes" id="UP000756921"/>
    </source>
</evidence>
<dbReference type="EMBL" id="WJXW01000004">
    <property type="protein sequence ID" value="KAF9737391.1"/>
    <property type="molecule type" value="Genomic_DNA"/>
</dbReference>
<feature type="compositionally biased region" description="Low complexity" evidence="1">
    <location>
        <begin position="323"/>
        <end position="340"/>
    </location>
</feature>
<feature type="compositionally biased region" description="Basic and acidic residues" evidence="1">
    <location>
        <begin position="255"/>
        <end position="288"/>
    </location>
</feature>
<feature type="compositionally biased region" description="Basic and acidic residues" evidence="1">
    <location>
        <begin position="221"/>
        <end position="247"/>
    </location>
</feature>
<feature type="compositionally biased region" description="Basic residues" evidence="1">
    <location>
        <begin position="204"/>
        <end position="220"/>
    </location>
</feature>
<proteinExistence type="predicted"/>
<reference evidence="2" key="1">
    <citation type="journal article" date="2020" name="Mol. Plant Microbe Interact.">
        <title>Genome Sequence of the Biocontrol Agent Coniothyrium minitans strain Conio (IMI 134523).</title>
        <authorList>
            <person name="Patel D."/>
            <person name="Shittu T.A."/>
            <person name="Baroncelli R."/>
            <person name="Muthumeenakshi S."/>
            <person name="Osborne T.H."/>
            <person name="Janganan T.K."/>
            <person name="Sreenivasaprasad S."/>
        </authorList>
    </citation>
    <scope>NUCLEOTIDE SEQUENCE</scope>
    <source>
        <strain evidence="2">Conio</strain>
    </source>
</reference>
<name>A0A9P6GKL8_9PLEO</name>
<feature type="region of interest" description="Disordered" evidence="1">
    <location>
        <begin position="155"/>
        <end position="340"/>
    </location>
</feature>
<accession>A0A9P6GKL8</accession>
<feature type="compositionally biased region" description="Polar residues" evidence="1">
    <location>
        <begin position="156"/>
        <end position="165"/>
    </location>
</feature>
<sequence length="340" mass="39951">MRIQFDHYSWINNASPSLCNYRHPISRHELRKIGHLLEPVLDSLINCANLRCIYPLCEAMRGLNGHDRLVETIRRIHCLIGILGLVIPVEIMSGVVSIVNVGRGSSSTTVVQNVLPQEVHREVVEEHVYQPAPIHETETKTWVHRADGSKYLARVETNTNDGSSSKVEEALSDDEDRGHKRGKKKSERRMIRERGESGDEDKGKRRRSRDRGHDRRRSKSRDHGHDKHRSRDKDDDRRRSRSRDRGHEKHKSSDRRRIKDRSRSNDREHDRRKSQDRSRHESSKDKVKDRKKHDKRSRSRERSRRKDDHGKHKYEESEREYDSSPSRRSSSRSSSVSRSN</sequence>
<dbReference type="AlphaFoldDB" id="A0A9P6GKL8"/>
<feature type="compositionally biased region" description="Basic and acidic residues" evidence="1">
    <location>
        <begin position="304"/>
        <end position="322"/>
    </location>
</feature>
<comment type="caution">
    <text evidence="2">The sequence shown here is derived from an EMBL/GenBank/DDBJ whole genome shotgun (WGS) entry which is preliminary data.</text>
</comment>